<feature type="transmembrane region" description="Helical" evidence="3">
    <location>
        <begin position="144"/>
        <end position="163"/>
    </location>
</feature>
<accession>A0ABV5HIL2</accession>
<protein>
    <recommendedName>
        <fullName evidence="1">diguanylate cyclase</fullName>
        <ecNumber evidence="1">2.7.7.65</ecNumber>
    </recommendedName>
</protein>
<feature type="transmembrane region" description="Helical" evidence="3">
    <location>
        <begin position="66"/>
        <end position="88"/>
    </location>
</feature>
<evidence type="ECO:0000256" key="2">
    <source>
        <dbReference type="ARBA" id="ARBA00034247"/>
    </source>
</evidence>
<dbReference type="InterPro" id="IPR000160">
    <property type="entry name" value="GGDEF_dom"/>
</dbReference>
<dbReference type="PANTHER" id="PTHR45138">
    <property type="entry name" value="REGULATORY COMPONENTS OF SENSORY TRANSDUCTION SYSTEM"/>
    <property type="match status" value="1"/>
</dbReference>
<feature type="transmembrane region" description="Helical" evidence="3">
    <location>
        <begin position="40"/>
        <end position="59"/>
    </location>
</feature>
<dbReference type="SMART" id="SM00267">
    <property type="entry name" value="GGDEF"/>
    <property type="match status" value="1"/>
</dbReference>
<keyword evidence="6" id="KW-1185">Reference proteome</keyword>
<dbReference type="PROSITE" id="PS50887">
    <property type="entry name" value="GGDEF"/>
    <property type="match status" value="1"/>
</dbReference>
<dbReference type="InterPro" id="IPR029787">
    <property type="entry name" value="Nucleotide_cyclase"/>
</dbReference>
<dbReference type="PANTHER" id="PTHR45138:SF9">
    <property type="entry name" value="DIGUANYLATE CYCLASE DGCM-RELATED"/>
    <property type="match status" value="1"/>
</dbReference>
<dbReference type="InterPro" id="IPR050469">
    <property type="entry name" value="Diguanylate_Cyclase"/>
</dbReference>
<evidence type="ECO:0000256" key="3">
    <source>
        <dbReference type="SAM" id="Phobius"/>
    </source>
</evidence>
<sequence>MDIDLFNPSKQIRTLILFRLSVLLALVSLLLASFNFSYGYYFPATVDLIFCLLSVWVYVRIRNSRYSFIVANLYTYAIITLVIVGTLTTPLSDGFFIWSCLFPVMFYLVLGKSYGVISTAIALVVESITITYKLHHLVNFEGGAFLVNFYLCFACIWAVVHILEEKRDYSENSLGELASRDALTGVYNRHALIHNFETYRTQVDQQPMALLILDLDFFKSINDRFGHPTGDKVLVQTASLIDGLSGENLVYRIGGEEFCVALPNVSTNKAKQKAEHLRSAIEAFEFNDKETPIKLTASIGVYQCNRLISLEDVLKKADNELYRAKQNGRNQVMVSCFEDHQQEQIIRFG</sequence>
<dbReference type="SUPFAM" id="SSF55073">
    <property type="entry name" value="Nucleotide cyclase"/>
    <property type="match status" value="1"/>
</dbReference>
<keyword evidence="3" id="KW-0472">Membrane</keyword>
<evidence type="ECO:0000313" key="6">
    <source>
        <dbReference type="Proteomes" id="UP001589645"/>
    </source>
</evidence>
<dbReference type="InterPro" id="IPR048435">
    <property type="entry name" value="MASE6"/>
</dbReference>
<dbReference type="NCBIfam" id="TIGR00254">
    <property type="entry name" value="GGDEF"/>
    <property type="match status" value="1"/>
</dbReference>
<dbReference type="EMBL" id="JBHMEP010000001">
    <property type="protein sequence ID" value="MFB9134079.1"/>
    <property type="molecule type" value="Genomic_DNA"/>
</dbReference>
<reference evidence="5 6" key="1">
    <citation type="submission" date="2024-09" db="EMBL/GenBank/DDBJ databases">
        <authorList>
            <person name="Sun Q."/>
            <person name="Mori K."/>
        </authorList>
    </citation>
    <scope>NUCLEOTIDE SEQUENCE [LARGE SCALE GENOMIC DNA]</scope>
    <source>
        <strain evidence="5 6">CECT 8064</strain>
    </source>
</reference>
<dbReference type="Proteomes" id="UP001589645">
    <property type="component" value="Unassembled WGS sequence"/>
</dbReference>
<dbReference type="CDD" id="cd01949">
    <property type="entry name" value="GGDEF"/>
    <property type="match status" value="1"/>
</dbReference>
<evidence type="ECO:0000259" key="4">
    <source>
        <dbReference type="PROSITE" id="PS50887"/>
    </source>
</evidence>
<feature type="domain" description="GGDEF" evidence="4">
    <location>
        <begin position="206"/>
        <end position="337"/>
    </location>
</feature>
<evidence type="ECO:0000313" key="5">
    <source>
        <dbReference type="EMBL" id="MFB9134079.1"/>
    </source>
</evidence>
<gene>
    <name evidence="5" type="ORF">ACFFUV_03740</name>
</gene>
<evidence type="ECO:0000256" key="1">
    <source>
        <dbReference type="ARBA" id="ARBA00012528"/>
    </source>
</evidence>
<dbReference type="Gene3D" id="3.30.70.270">
    <property type="match status" value="1"/>
</dbReference>
<dbReference type="Pfam" id="PF00990">
    <property type="entry name" value="GGDEF"/>
    <property type="match status" value="1"/>
</dbReference>
<keyword evidence="3" id="KW-0812">Transmembrane</keyword>
<dbReference type="InterPro" id="IPR043128">
    <property type="entry name" value="Rev_trsase/Diguanyl_cyclase"/>
</dbReference>
<comment type="caution">
    <text evidence="5">The sequence shown here is derived from an EMBL/GenBank/DDBJ whole genome shotgun (WGS) entry which is preliminary data.</text>
</comment>
<dbReference type="RefSeq" id="WP_390189796.1">
    <property type="nucleotide sequence ID" value="NZ_JBHMEP010000001.1"/>
</dbReference>
<keyword evidence="3" id="KW-1133">Transmembrane helix</keyword>
<dbReference type="EC" id="2.7.7.65" evidence="1"/>
<feature type="transmembrane region" description="Helical" evidence="3">
    <location>
        <begin position="12"/>
        <end position="34"/>
    </location>
</feature>
<dbReference type="Pfam" id="PF20966">
    <property type="entry name" value="MASE6"/>
    <property type="match status" value="1"/>
</dbReference>
<proteinExistence type="predicted"/>
<comment type="catalytic activity">
    <reaction evidence="2">
        <text>2 GTP = 3',3'-c-di-GMP + 2 diphosphate</text>
        <dbReference type="Rhea" id="RHEA:24898"/>
        <dbReference type="ChEBI" id="CHEBI:33019"/>
        <dbReference type="ChEBI" id="CHEBI:37565"/>
        <dbReference type="ChEBI" id="CHEBI:58805"/>
        <dbReference type="EC" id="2.7.7.65"/>
    </reaction>
</comment>
<organism evidence="5 6">
    <name type="scientific">Vibrio olivae</name>
    <dbReference type="NCBI Taxonomy" id="1243002"/>
    <lineage>
        <taxon>Bacteria</taxon>
        <taxon>Pseudomonadati</taxon>
        <taxon>Pseudomonadota</taxon>
        <taxon>Gammaproteobacteria</taxon>
        <taxon>Vibrionales</taxon>
        <taxon>Vibrionaceae</taxon>
        <taxon>Vibrio</taxon>
    </lineage>
</organism>
<name>A0ABV5HIL2_9VIBR</name>